<evidence type="ECO:0000313" key="2">
    <source>
        <dbReference type="EMBL" id="AOY75370.1"/>
    </source>
</evidence>
<evidence type="ECO:0000313" key="3">
    <source>
        <dbReference type="EMBL" id="ARE89825.1"/>
    </source>
</evidence>
<reference evidence="2 4" key="1">
    <citation type="submission" date="2016-10" db="EMBL/GenBank/DDBJ databases">
        <title>Complete Genome Sequence of Acetogen Clostridium formicoaceticum ATCC 27076.</title>
        <authorList>
            <person name="Bao T."/>
            <person name="Cheng C."/>
            <person name="Zhao J."/>
            <person name="Yang S.-T."/>
            <person name="Wang J."/>
            <person name="Wang M."/>
        </authorList>
    </citation>
    <scope>NUCLEOTIDE SEQUENCE [LARGE SCALE GENOMIC DNA]</scope>
    <source>
        <strain evidence="2 4">ATCC 27076</strain>
    </source>
</reference>
<accession>A0AAC9RU31</accession>
<dbReference type="EMBL" id="CP020559">
    <property type="protein sequence ID" value="ARE89825.1"/>
    <property type="molecule type" value="Genomic_DNA"/>
</dbReference>
<dbReference type="Proteomes" id="UP000177894">
    <property type="component" value="Chromosome"/>
</dbReference>
<feature type="transmembrane region" description="Helical" evidence="1">
    <location>
        <begin position="67"/>
        <end position="87"/>
    </location>
</feature>
<dbReference type="KEGG" id="cfm:BJL90_05325"/>
<gene>
    <name evidence="2" type="ORF">BJL90_05325</name>
    <name evidence="3" type="ORF">CLFO_43080</name>
</gene>
<keyword evidence="1" id="KW-0472">Membrane</keyword>
<dbReference type="Proteomes" id="UP000192478">
    <property type="component" value="Chromosome"/>
</dbReference>
<evidence type="ECO:0000256" key="1">
    <source>
        <dbReference type="SAM" id="Phobius"/>
    </source>
</evidence>
<evidence type="ECO:0000313" key="4">
    <source>
        <dbReference type="Proteomes" id="UP000177894"/>
    </source>
</evidence>
<proteinExistence type="predicted"/>
<organism evidence="3 5">
    <name type="scientific">Clostridium formicaceticum</name>
    <dbReference type="NCBI Taxonomy" id="1497"/>
    <lineage>
        <taxon>Bacteria</taxon>
        <taxon>Bacillati</taxon>
        <taxon>Bacillota</taxon>
        <taxon>Clostridia</taxon>
        <taxon>Eubacteriales</taxon>
        <taxon>Clostridiaceae</taxon>
        <taxon>Clostridium</taxon>
    </lineage>
</organism>
<keyword evidence="1" id="KW-0812">Transmembrane</keyword>
<dbReference type="EMBL" id="CP017603">
    <property type="protein sequence ID" value="AOY75370.1"/>
    <property type="molecule type" value="Genomic_DNA"/>
</dbReference>
<feature type="transmembrane region" description="Helical" evidence="1">
    <location>
        <begin position="43"/>
        <end position="61"/>
    </location>
</feature>
<name>A0AAC9RU31_9CLOT</name>
<feature type="transmembrane region" description="Helical" evidence="1">
    <location>
        <begin position="6"/>
        <end position="23"/>
    </location>
</feature>
<reference evidence="3 5" key="2">
    <citation type="submission" date="2017-03" db="EMBL/GenBank/DDBJ databases">
        <title>Complete sequence of Clostridium formicaceticum DSM 92.</title>
        <authorList>
            <person name="Poehlein A."/>
            <person name="Karl M."/>
            <person name="Bengelsdorf F.R."/>
            <person name="Duerre P."/>
            <person name="Daniel R."/>
        </authorList>
    </citation>
    <scope>NUCLEOTIDE SEQUENCE [LARGE SCALE GENOMIC DNA]</scope>
    <source>
        <strain evidence="3 5">DSM 92</strain>
    </source>
</reference>
<keyword evidence="4" id="KW-1185">Reference proteome</keyword>
<evidence type="ECO:0000313" key="5">
    <source>
        <dbReference type="Proteomes" id="UP000192478"/>
    </source>
</evidence>
<dbReference type="RefSeq" id="WP_070964997.1">
    <property type="nucleotide sequence ID" value="NZ_CP017603.1"/>
</dbReference>
<protein>
    <submittedName>
        <fullName evidence="3">Uncharacterized protein</fullName>
    </submittedName>
</protein>
<keyword evidence="1" id="KW-1133">Transmembrane helix</keyword>
<dbReference type="AlphaFoldDB" id="A0AAC9RU31"/>
<sequence length="92" mass="11064">MIESYIEGIFISLIVYITIFNILTGHLQRKWSIEFKRNLKRIYFSAWVLPYLIYLYCVWTTPSTRPFLLQHILFGIILHMIMAAFGYRATFH</sequence>